<name>A0A2W2AY94_9BACT</name>
<sequence>MPGTNSETGHYKNVANFQGLIHFCESLGTAYQPSRPDMIIPQLKEYYNKAVAIMEQVTNAEIMQSQSRQNRNNLFEDTKKLAARASNTLEIANPASTAIKTSKYYIAKIRGRRLGVVTPGTEATKAEDAPKTRSVSQTSYDATITHFEKLIGAILTEPGYAPNEADITISGLQKRLAELKEVNQETVRVTGQLKLLISQRDQMLYTPMTGLNAVALSVKQYIKVVYGAGSNELRAANMFSFRKVGN</sequence>
<proteinExistence type="predicted"/>
<dbReference type="RefSeq" id="WP_110999249.1">
    <property type="nucleotide sequence ID" value="NZ_QKTW01000017.1"/>
</dbReference>
<gene>
    <name evidence="1" type="ORF">DN068_12395</name>
</gene>
<dbReference type="OrthoDB" id="749061at2"/>
<dbReference type="EMBL" id="QKTW01000017">
    <property type="protein sequence ID" value="PZF72658.1"/>
    <property type="molecule type" value="Genomic_DNA"/>
</dbReference>
<evidence type="ECO:0000313" key="2">
    <source>
        <dbReference type="Proteomes" id="UP000248745"/>
    </source>
</evidence>
<dbReference type="Proteomes" id="UP000248745">
    <property type="component" value="Unassembled WGS sequence"/>
</dbReference>
<organism evidence="1 2">
    <name type="scientific">Taibaiella soli</name>
    <dbReference type="NCBI Taxonomy" id="1649169"/>
    <lineage>
        <taxon>Bacteria</taxon>
        <taxon>Pseudomonadati</taxon>
        <taxon>Bacteroidota</taxon>
        <taxon>Chitinophagia</taxon>
        <taxon>Chitinophagales</taxon>
        <taxon>Chitinophagaceae</taxon>
        <taxon>Taibaiella</taxon>
    </lineage>
</organism>
<evidence type="ECO:0000313" key="1">
    <source>
        <dbReference type="EMBL" id="PZF72658.1"/>
    </source>
</evidence>
<comment type="caution">
    <text evidence="1">The sequence shown here is derived from an EMBL/GenBank/DDBJ whole genome shotgun (WGS) entry which is preliminary data.</text>
</comment>
<protein>
    <submittedName>
        <fullName evidence="1">Uncharacterized protein</fullName>
    </submittedName>
</protein>
<reference evidence="1 2" key="1">
    <citation type="submission" date="2018-06" db="EMBL/GenBank/DDBJ databases">
        <title>Mucibacter soli gen. nov., sp. nov., a new member of the family Chitinophagaceae producing mucin.</title>
        <authorList>
            <person name="Kim M.-K."/>
            <person name="Park S."/>
            <person name="Kim T.-S."/>
            <person name="Joung Y."/>
            <person name="Han J.-H."/>
            <person name="Kim S.B."/>
        </authorList>
    </citation>
    <scope>NUCLEOTIDE SEQUENCE [LARGE SCALE GENOMIC DNA]</scope>
    <source>
        <strain evidence="1 2">R1-15</strain>
    </source>
</reference>
<dbReference type="AlphaFoldDB" id="A0A2W2AY94"/>
<keyword evidence="2" id="KW-1185">Reference proteome</keyword>
<accession>A0A2W2AY94</accession>